<sequence>MIYVRTCIAVRYLPKARVMCRSLKRYHPELKVHVVLVDKVPKWFDPKSEPFDNLVTIEELGLPNLKSWIFRYSVLEMCTGVKPFALKALLKNPDCEGVFFFDPDIVFFSRLDDLLDDLKHNSILLMPHQLKPEGVHEAIVDNEICSLKHGIFNLGFVGVRNDEQGRAFLDWWTDRLDRFCWADLSQGLWTDQKWINFVPVFFEGVKIIKSSRFNVAPWNLSTRNLVGSARSRRD</sequence>
<evidence type="ECO:0000313" key="2">
    <source>
        <dbReference type="Proteomes" id="UP000663088"/>
    </source>
</evidence>
<gene>
    <name evidence="1" type="ORF">EM20IM_04010</name>
</gene>
<keyword evidence="2" id="KW-1185">Reference proteome</keyword>
<dbReference type="EMBL" id="CP065956">
    <property type="protein sequence ID" value="QSR87495.1"/>
    <property type="molecule type" value="Genomic_DNA"/>
</dbReference>
<proteinExistence type="predicted"/>
<dbReference type="SUPFAM" id="SSF53448">
    <property type="entry name" value="Nucleotide-diphospho-sugar transferases"/>
    <property type="match status" value="1"/>
</dbReference>
<organism evidence="1 2">
    <name type="scientific">Candidatus Methylacidiphilum infernorum</name>
    <dbReference type="NCBI Taxonomy" id="511746"/>
    <lineage>
        <taxon>Bacteria</taxon>
        <taxon>Pseudomonadati</taxon>
        <taxon>Verrucomicrobiota</taxon>
        <taxon>Methylacidiphilae</taxon>
        <taxon>Methylacidiphilales</taxon>
        <taxon>Methylacidiphilaceae</taxon>
        <taxon>Methylacidiphilum (ex Ratnadevi et al. 2023)</taxon>
    </lineage>
</organism>
<evidence type="ECO:0000313" key="1">
    <source>
        <dbReference type="EMBL" id="QSR87495.1"/>
    </source>
</evidence>
<dbReference type="RefSeq" id="WP_206847942.1">
    <property type="nucleotide sequence ID" value="NZ_CP065956.1"/>
</dbReference>
<name>A0ABX7PWU9_9BACT</name>
<reference evidence="1 2" key="1">
    <citation type="submission" date="2020-12" db="EMBL/GenBank/DDBJ databases">
        <authorList>
            <person name="Awala S.I."/>
            <person name="Gwak J.-H."/>
            <person name="Kim S.-J."/>
            <person name="Rhee S.-K."/>
        </authorList>
    </citation>
    <scope>NUCLEOTIDE SEQUENCE [LARGE SCALE GENOMIC DNA]</scope>
    <source>
        <strain evidence="1 2">IT5</strain>
    </source>
</reference>
<evidence type="ECO:0008006" key="3">
    <source>
        <dbReference type="Google" id="ProtNLM"/>
    </source>
</evidence>
<accession>A0ABX7PWU9</accession>
<dbReference type="Gene3D" id="3.90.550.10">
    <property type="entry name" value="Spore Coat Polysaccharide Biosynthesis Protein SpsA, Chain A"/>
    <property type="match status" value="1"/>
</dbReference>
<dbReference type="InterPro" id="IPR029044">
    <property type="entry name" value="Nucleotide-diphossugar_trans"/>
</dbReference>
<protein>
    <recommendedName>
        <fullName evidence="3">Glycosyltransferase</fullName>
    </recommendedName>
</protein>
<dbReference type="Proteomes" id="UP000663088">
    <property type="component" value="Chromosome"/>
</dbReference>